<evidence type="ECO:0000313" key="11">
    <source>
        <dbReference type="Proteomes" id="UP000245489"/>
    </source>
</evidence>
<evidence type="ECO:0000256" key="2">
    <source>
        <dbReference type="ARBA" id="ARBA00008114"/>
    </source>
</evidence>
<feature type="transmembrane region" description="Helical" evidence="7">
    <location>
        <begin position="90"/>
        <end position="109"/>
    </location>
</feature>
<keyword evidence="3" id="KW-0813">Transport</keyword>
<evidence type="ECO:0000256" key="6">
    <source>
        <dbReference type="ARBA" id="ARBA00023136"/>
    </source>
</evidence>
<keyword evidence="4 7" id="KW-0812">Transmembrane</keyword>
<evidence type="ECO:0000313" key="10">
    <source>
        <dbReference type="EMBL" id="PWK20254.1"/>
    </source>
</evidence>
<feature type="domain" description="Cation efflux protein cytoplasmic" evidence="9">
    <location>
        <begin position="219"/>
        <end position="297"/>
    </location>
</feature>
<dbReference type="NCBIfam" id="TIGR01297">
    <property type="entry name" value="CDF"/>
    <property type="match status" value="1"/>
</dbReference>
<dbReference type="SUPFAM" id="SSF160240">
    <property type="entry name" value="Cation efflux protein cytoplasmic domain-like"/>
    <property type="match status" value="1"/>
</dbReference>
<evidence type="ECO:0000256" key="1">
    <source>
        <dbReference type="ARBA" id="ARBA00004141"/>
    </source>
</evidence>
<dbReference type="GO" id="GO:0015086">
    <property type="term" value="F:cadmium ion transmembrane transporter activity"/>
    <property type="evidence" value="ECO:0007669"/>
    <property type="project" value="TreeGrafter"/>
</dbReference>
<keyword evidence="6 7" id="KW-0472">Membrane</keyword>
<evidence type="ECO:0000259" key="9">
    <source>
        <dbReference type="Pfam" id="PF16916"/>
    </source>
</evidence>
<feature type="transmembrane region" description="Helical" evidence="7">
    <location>
        <begin position="121"/>
        <end position="142"/>
    </location>
</feature>
<dbReference type="SUPFAM" id="SSF161111">
    <property type="entry name" value="Cation efflux protein transmembrane domain-like"/>
    <property type="match status" value="1"/>
</dbReference>
<keyword evidence="5 7" id="KW-1133">Transmembrane helix</keyword>
<dbReference type="InterPro" id="IPR027470">
    <property type="entry name" value="Cation_efflux_CTD"/>
</dbReference>
<feature type="transmembrane region" description="Helical" evidence="7">
    <location>
        <begin position="20"/>
        <end position="41"/>
    </location>
</feature>
<dbReference type="Gene3D" id="1.20.1510.10">
    <property type="entry name" value="Cation efflux protein transmembrane domain"/>
    <property type="match status" value="1"/>
</dbReference>
<dbReference type="AlphaFoldDB" id="A0A316DQJ0"/>
<protein>
    <submittedName>
        <fullName evidence="10">Cation diffusion facilitator family transporter</fullName>
    </submittedName>
</protein>
<name>A0A316DQJ0_9BACT</name>
<dbReference type="Gene3D" id="3.30.70.1350">
    <property type="entry name" value="Cation efflux protein, cytoplasmic domain"/>
    <property type="match status" value="1"/>
</dbReference>
<keyword evidence="11" id="KW-1185">Reference proteome</keyword>
<comment type="similarity">
    <text evidence="2">Belongs to the cation diffusion facilitator (CDF) transporter (TC 2.A.4) family.</text>
</comment>
<evidence type="ECO:0000256" key="4">
    <source>
        <dbReference type="ARBA" id="ARBA00022692"/>
    </source>
</evidence>
<dbReference type="InterPro" id="IPR027469">
    <property type="entry name" value="Cation_efflux_TMD_sf"/>
</dbReference>
<dbReference type="GO" id="GO:0005886">
    <property type="term" value="C:plasma membrane"/>
    <property type="evidence" value="ECO:0007669"/>
    <property type="project" value="TreeGrafter"/>
</dbReference>
<evidence type="ECO:0000256" key="3">
    <source>
        <dbReference type="ARBA" id="ARBA00022448"/>
    </source>
</evidence>
<dbReference type="PANTHER" id="PTHR43840:SF15">
    <property type="entry name" value="MITOCHONDRIAL METAL TRANSPORTER 1-RELATED"/>
    <property type="match status" value="1"/>
</dbReference>
<dbReference type="GO" id="GO:0015341">
    <property type="term" value="F:zinc efflux antiporter activity"/>
    <property type="evidence" value="ECO:0007669"/>
    <property type="project" value="TreeGrafter"/>
</dbReference>
<accession>A0A316DQJ0</accession>
<proteinExistence type="inferred from homology"/>
<dbReference type="InterPro" id="IPR058533">
    <property type="entry name" value="Cation_efflux_TM"/>
</dbReference>
<dbReference type="GO" id="GO:0015093">
    <property type="term" value="F:ferrous iron transmembrane transporter activity"/>
    <property type="evidence" value="ECO:0007669"/>
    <property type="project" value="TreeGrafter"/>
</dbReference>
<evidence type="ECO:0000256" key="5">
    <source>
        <dbReference type="ARBA" id="ARBA00022989"/>
    </source>
</evidence>
<feature type="transmembrane region" description="Helical" evidence="7">
    <location>
        <begin position="53"/>
        <end position="70"/>
    </location>
</feature>
<evidence type="ECO:0000259" key="8">
    <source>
        <dbReference type="Pfam" id="PF01545"/>
    </source>
</evidence>
<dbReference type="InterPro" id="IPR050291">
    <property type="entry name" value="CDF_Transporter"/>
</dbReference>
<evidence type="ECO:0000256" key="7">
    <source>
        <dbReference type="SAM" id="Phobius"/>
    </source>
</evidence>
<reference evidence="10 11" key="1">
    <citation type="submission" date="2018-05" db="EMBL/GenBank/DDBJ databases">
        <title>Genomic Encyclopedia of Archaeal and Bacterial Type Strains, Phase II (KMG-II): from individual species to whole genera.</title>
        <authorList>
            <person name="Goeker M."/>
        </authorList>
    </citation>
    <scope>NUCLEOTIDE SEQUENCE [LARGE SCALE GENOMIC DNA]</scope>
    <source>
        <strain evidence="10 11">DSM 22214</strain>
    </source>
</reference>
<feature type="domain" description="Cation efflux protein transmembrane" evidence="8">
    <location>
        <begin position="20"/>
        <end position="214"/>
    </location>
</feature>
<dbReference type="Proteomes" id="UP000245489">
    <property type="component" value="Unassembled WGS sequence"/>
</dbReference>
<comment type="caution">
    <text evidence="10">The sequence shown here is derived from an EMBL/GenBank/DDBJ whole genome shotgun (WGS) entry which is preliminary data.</text>
</comment>
<feature type="transmembrane region" description="Helical" evidence="7">
    <location>
        <begin position="169"/>
        <end position="200"/>
    </location>
</feature>
<gene>
    <name evidence="10" type="ORF">LV89_03795</name>
</gene>
<dbReference type="GO" id="GO:0006882">
    <property type="term" value="P:intracellular zinc ion homeostasis"/>
    <property type="evidence" value="ECO:0007669"/>
    <property type="project" value="TreeGrafter"/>
</dbReference>
<dbReference type="PANTHER" id="PTHR43840">
    <property type="entry name" value="MITOCHONDRIAL METAL TRANSPORTER 1-RELATED"/>
    <property type="match status" value="1"/>
</dbReference>
<dbReference type="InterPro" id="IPR036837">
    <property type="entry name" value="Cation_efflux_CTD_sf"/>
</dbReference>
<sequence length="339" mass="38173">MVEVSNANPLINTYLKYKWIFLSFVVSTLLMIAKFIAYYATYSSAILTDALESIINVVASAFAFYAIYLASQPKDLNHPYGHGKIEFFSAGLEGVLIVLASVFIVFHATESLIHPTLFKDLKIGLSIISLGTVINYILGYFIEIEGVVKKSPTLIADGKHLKLDAVSGLILVAAVILVYLTNIVWIDGVASIIFAVFMAWNGIKIIRKSIGGLMDETNEEVLEKVVDILKSNQKNDWIDMHNLRIQEYGADIHIDAHLTLPRYWNLEKVHDVVHEFEDIIGESFNSAVEIFIHTDPCLPECCHYCKIENCPIRQVPKTVDIDWNKVNLSLNQKHFLENV</sequence>
<dbReference type="OrthoDB" id="9806522at2"/>
<comment type="subcellular location">
    <subcellularLocation>
        <location evidence="1">Membrane</location>
        <topology evidence="1">Multi-pass membrane protein</topology>
    </subcellularLocation>
</comment>
<dbReference type="InterPro" id="IPR002524">
    <property type="entry name" value="Cation_efflux"/>
</dbReference>
<dbReference type="Pfam" id="PF01545">
    <property type="entry name" value="Cation_efflux"/>
    <property type="match status" value="1"/>
</dbReference>
<dbReference type="EMBL" id="QGGO01000025">
    <property type="protein sequence ID" value="PWK20254.1"/>
    <property type="molecule type" value="Genomic_DNA"/>
</dbReference>
<organism evidence="10 11">
    <name type="scientific">Arcicella aurantiaca</name>
    <dbReference type="NCBI Taxonomy" id="591202"/>
    <lineage>
        <taxon>Bacteria</taxon>
        <taxon>Pseudomonadati</taxon>
        <taxon>Bacteroidota</taxon>
        <taxon>Cytophagia</taxon>
        <taxon>Cytophagales</taxon>
        <taxon>Flectobacillaceae</taxon>
        <taxon>Arcicella</taxon>
    </lineage>
</organism>
<dbReference type="Pfam" id="PF16916">
    <property type="entry name" value="ZT_dimer"/>
    <property type="match status" value="1"/>
</dbReference>